<organism evidence="2 3">
    <name type="scientific">Senna tora</name>
    <dbReference type="NCBI Taxonomy" id="362788"/>
    <lineage>
        <taxon>Eukaryota</taxon>
        <taxon>Viridiplantae</taxon>
        <taxon>Streptophyta</taxon>
        <taxon>Embryophyta</taxon>
        <taxon>Tracheophyta</taxon>
        <taxon>Spermatophyta</taxon>
        <taxon>Magnoliopsida</taxon>
        <taxon>eudicotyledons</taxon>
        <taxon>Gunneridae</taxon>
        <taxon>Pentapetalae</taxon>
        <taxon>rosids</taxon>
        <taxon>fabids</taxon>
        <taxon>Fabales</taxon>
        <taxon>Fabaceae</taxon>
        <taxon>Caesalpinioideae</taxon>
        <taxon>Cassia clade</taxon>
        <taxon>Senna</taxon>
    </lineage>
</organism>
<feature type="region of interest" description="Disordered" evidence="1">
    <location>
        <begin position="74"/>
        <end position="93"/>
    </location>
</feature>
<evidence type="ECO:0000256" key="1">
    <source>
        <dbReference type="SAM" id="MobiDB-lite"/>
    </source>
</evidence>
<reference evidence="2" key="1">
    <citation type="submission" date="2020-09" db="EMBL/GenBank/DDBJ databases">
        <title>Genome-Enabled Discovery of Anthraquinone Biosynthesis in Senna tora.</title>
        <authorList>
            <person name="Kang S.-H."/>
            <person name="Pandey R.P."/>
            <person name="Lee C.-M."/>
            <person name="Sim J.-S."/>
            <person name="Jeong J.-T."/>
            <person name="Choi B.-S."/>
            <person name="Jung M."/>
            <person name="Ginzburg D."/>
            <person name="Zhao K."/>
            <person name="Won S.Y."/>
            <person name="Oh T.-J."/>
            <person name="Yu Y."/>
            <person name="Kim N.-H."/>
            <person name="Lee O.R."/>
            <person name="Lee T.-H."/>
            <person name="Bashyal P."/>
            <person name="Kim T.-S."/>
            <person name="Lee W.-H."/>
            <person name="Kawkins C."/>
            <person name="Kim C.-K."/>
            <person name="Kim J.S."/>
            <person name="Ahn B.O."/>
            <person name="Rhee S.Y."/>
            <person name="Sohng J.K."/>
        </authorList>
    </citation>
    <scope>NUCLEOTIDE SEQUENCE</scope>
    <source>
        <tissue evidence="2">Leaf</tissue>
    </source>
</reference>
<feature type="region of interest" description="Disordered" evidence="1">
    <location>
        <begin position="169"/>
        <end position="190"/>
    </location>
</feature>
<dbReference type="AlphaFoldDB" id="A0A834T4G8"/>
<feature type="region of interest" description="Disordered" evidence="1">
    <location>
        <begin position="1"/>
        <end position="58"/>
    </location>
</feature>
<evidence type="ECO:0000313" key="2">
    <source>
        <dbReference type="EMBL" id="KAF7809369.1"/>
    </source>
</evidence>
<dbReference type="EMBL" id="JAAIUW010000011">
    <property type="protein sequence ID" value="KAF7809369.1"/>
    <property type="molecule type" value="Genomic_DNA"/>
</dbReference>
<evidence type="ECO:0000313" key="3">
    <source>
        <dbReference type="Proteomes" id="UP000634136"/>
    </source>
</evidence>
<protein>
    <submittedName>
        <fullName evidence="2">Uncharacterized protein</fullName>
    </submittedName>
</protein>
<feature type="compositionally biased region" description="Basic and acidic residues" evidence="1">
    <location>
        <begin position="11"/>
        <end position="21"/>
    </location>
</feature>
<keyword evidence="3" id="KW-1185">Reference proteome</keyword>
<comment type="caution">
    <text evidence="2">The sequence shown here is derived from an EMBL/GenBank/DDBJ whole genome shotgun (WGS) entry which is preliminary data.</text>
</comment>
<accession>A0A834T4G8</accession>
<name>A0A834T4G8_9FABA</name>
<proteinExistence type="predicted"/>
<gene>
    <name evidence="2" type="ORF">G2W53_036112</name>
</gene>
<dbReference type="Proteomes" id="UP000634136">
    <property type="component" value="Unassembled WGS sequence"/>
</dbReference>
<sequence>MRKAPQVNMKLQRERGSKDRGIQASEDLLERGENEIEGLTQKGRKRSKKPEAQRKQGTTKFVFSNERNIRTNKNNKINSDLYGPTRTPEGSRWSELEAESGIGVVVGDVRRRIEMLLCGGCLRSSVFVQCACEIMILGILEKNKYFELLKSLAFSTHICDYDFKDSREEQKENNGRGEDTSKEREKTICV</sequence>